<accession>A0A9P5ZRU4</accession>
<gene>
    <name evidence="1" type="ORF">BDN71DRAFT_1451397</name>
</gene>
<sequence>MPTFTHHFFGSRPLTGHNTSLAENLGLTFPKRSRTRTSSTLHGESCRMGYLCQNGRNAQVCHLSYSAASAFEAHVHSLQHLGLRSVPHRHSFLCIDQDPFFRALGSCCSRHIYRGFCVSARGAYPRTAPTLTRLNVTQTLTTLVHKCPFSVLSLASAVQW</sequence>
<evidence type="ECO:0000313" key="1">
    <source>
        <dbReference type="EMBL" id="KAF9492521.1"/>
    </source>
</evidence>
<dbReference type="Proteomes" id="UP000807025">
    <property type="component" value="Unassembled WGS sequence"/>
</dbReference>
<name>A0A9P5ZRU4_PLEER</name>
<organism evidence="1 2">
    <name type="scientific">Pleurotus eryngii</name>
    <name type="common">Boletus of the steppes</name>
    <dbReference type="NCBI Taxonomy" id="5323"/>
    <lineage>
        <taxon>Eukaryota</taxon>
        <taxon>Fungi</taxon>
        <taxon>Dikarya</taxon>
        <taxon>Basidiomycota</taxon>
        <taxon>Agaricomycotina</taxon>
        <taxon>Agaricomycetes</taxon>
        <taxon>Agaricomycetidae</taxon>
        <taxon>Agaricales</taxon>
        <taxon>Pleurotineae</taxon>
        <taxon>Pleurotaceae</taxon>
        <taxon>Pleurotus</taxon>
    </lineage>
</organism>
<keyword evidence="2" id="KW-1185">Reference proteome</keyword>
<comment type="caution">
    <text evidence="1">The sequence shown here is derived from an EMBL/GenBank/DDBJ whole genome shotgun (WGS) entry which is preliminary data.</text>
</comment>
<dbReference type="AlphaFoldDB" id="A0A9P5ZRU4"/>
<reference evidence="1" key="1">
    <citation type="submission" date="2020-11" db="EMBL/GenBank/DDBJ databases">
        <authorList>
            <consortium name="DOE Joint Genome Institute"/>
            <person name="Ahrendt S."/>
            <person name="Riley R."/>
            <person name="Andreopoulos W."/>
            <person name="Labutti K."/>
            <person name="Pangilinan J."/>
            <person name="Ruiz-Duenas F.J."/>
            <person name="Barrasa J.M."/>
            <person name="Sanchez-Garcia M."/>
            <person name="Camarero S."/>
            <person name="Miyauchi S."/>
            <person name="Serrano A."/>
            <person name="Linde D."/>
            <person name="Babiker R."/>
            <person name="Drula E."/>
            <person name="Ayuso-Fernandez I."/>
            <person name="Pacheco R."/>
            <person name="Padilla G."/>
            <person name="Ferreira P."/>
            <person name="Barriuso J."/>
            <person name="Kellner H."/>
            <person name="Castanera R."/>
            <person name="Alfaro M."/>
            <person name="Ramirez L."/>
            <person name="Pisabarro A.G."/>
            <person name="Kuo A."/>
            <person name="Tritt A."/>
            <person name="Lipzen A."/>
            <person name="He G."/>
            <person name="Yan M."/>
            <person name="Ng V."/>
            <person name="Cullen D."/>
            <person name="Martin F."/>
            <person name="Rosso M.-N."/>
            <person name="Henrissat B."/>
            <person name="Hibbett D."/>
            <person name="Martinez A.T."/>
            <person name="Grigoriev I.V."/>
        </authorList>
    </citation>
    <scope>NUCLEOTIDE SEQUENCE</scope>
    <source>
        <strain evidence="1">ATCC 90797</strain>
    </source>
</reference>
<dbReference type="EMBL" id="MU154600">
    <property type="protein sequence ID" value="KAF9492521.1"/>
    <property type="molecule type" value="Genomic_DNA"/>
</dbReference>
<evidence type="ECO:0000313" key="2">
    <source>
        <dbReference type="Proteomes" id="UP000807025"/>
    </source>
</evidence>
<protein>
    <submittedName>
        <fullName evidence="1">Uncharacterized protein</fullName>
    </submittedName>
</protein>
<proteinExistence type="predicted"/>